<dbReference type="AlphaFoldDB" id="A0A6M6JHH0"/>
<dbReference type="InterPro" id="IPR003718">
    <property type="entry name" value="OsmC/Ohr_fam"/>
</dbReference>
<dbReference type="Proteomes" id="UP000505377">
    <property type="component" value="Chromosome"/>
</dbReference>
<dbReference type="EMBL" id="CP053564">
    <property type="protein sequence ID" value="QJY46347.1"/>
    <property type="molecule type" value="Genomic_DNA"/>
</dbReference>
<keyword evidence="2" id="KW-1185">Reference proteome</keyword>
<dbReference type="RefSeq" id="WP_172157522.1">
    <property type="nucleotide sequence ID" value="NZ_CP053564.1"/>
</dbReference>
<organism evidence="1 2">
    <name type="scientific">Pseudonocardia broussonetiae</name>
    <dbReference type="NCBI Taxonomy" id="2736640"/>
    <lineage>
        <taxon>Bacteria</taxon>
        <taxon>Bacillati</taxon>
        <taxon>Actinomycetota</taxon>
        <taxon>Actinomycetes</taxon>
        <taxon>Pseudonocardiales</taxon>
        <taxon>Pseudonocardiaceae</taxon>
        <taxon>Pseudonocardia</taxon>
    </lineage>
</organism>
<accession>A0A6M6JHH0</accession>
<dbReference type="SUPFAM" id="SSF82784">
    <property type="entry name" value="OsmC-like"/>
    <property type="match status" value="1"/>
</dbReference>
<dbReference type="PANTHER" id="PTHR35368:SF1">
    <property type="entry name" value="HYDROPEROXIDE REDUCTASE"/>
    <property type="match status" value="1"/>
</dbReference>
<gene>
    <name evidence="1" type="ORF">HOP40_11475</name>
</gene>
<dbReference type="InterPro" id="IPR052924">
    <property type="entry name" value="OsmC/Ohr_hydroprdx_reductase"/>
</dbReference>
<evidence type="ECO:0000313" key="2">
    <source>
        <dbReference type="Proteomes" id="UP000505377"/>
    </source>
</evidence>
<sequence>MTSTETRDDALRAVIAATEAAVTDSPDRALALFRTTGTGGAGVVSDIRAGRHDLVVDEPPALGGQDAAPNPVEYALAALLSCQVVTYRFWAAKLGIPLDDVSATIEGDLDVRGFFGFDDAVRPGFGEVRVVVDLQGPAPRERYEELRAAVDEHCPVLDLFSRPTPVTTRLAD</sequence>
<proteinExistence type="predicted"/>
<dbReference type="PANTHER" id="PTHR35368">
    <property type="entry name" value="HYDROPEROXIDE REDUCTASE"/>
    <property type="match status" value="1"/>
</dbReference>
<dbReference type="Pfam" id="PF02566">
    <property type="entry name" value="OsmC"/>
    <property type="match status" value="1"/>
</dbReference>
<dbReference type="InterPro" id="IPR015946">
    <property type="entry name" value="KH_dom-like_a/b"/>
</dbReference>
<evidence type="ECO:0000313" key="1">
    <source>
        <dbReference type="EMBL" id="QJY46347.1"/>
    </source>
</evidence>
<dbReference type="KEGG" id="pbro:HOP40_11475"/>
<protein>
    <submittedName>
        <fullName evidence="1">OsmC family protein</fullName>
    </submittedName>
</protein>
<dbReference type="InterPro" id="IPR036102">
    <property type="entry name" value="OsmC/Ohrsf"/>
</dbReference>
<reference evidence="1 2" key="1">
    <citation type="submission" date="2020-05" db="EMBL/GenBank/DDBJ databases">
        <authorList>
            <person name="Mo P."/>
        </authorList>
    </citation>
    <scope>NUCLEOTIDE SEQUENCE [LARGE SCALE GENOMIC DNA]</scope>
    <source>
        <strain evidence="1 2">Gen01</strain>
    </source>
</reference>
<dbReference type="Gene3D" id="3.30.300.20">
    <property type="match status" value="1"/>
</dbReference>
<name>A0A6M6JHH0_9PSEU</name>